<protein>
    <submittedName>
        <fullName evidence="1">Lysosomal acid phosphatase</fullName>
    </submittedName>
</protein>
<reference evidence="1 2" key="1">
    <citation type="journal article" date="2019" name="Commun. Biol.">
        <title>The bagworm genome reveals a unique fibroin gene that provides high tensile strength.</title>
        <authorList>
            <person name="Kono N."/>
            <person name="Nakamura H."/>
            <person name="Ohtoshi R."/>
            <person name="Tomita M."/>
            <person name="Numata K."/>
            <person name="Arakawa K."/>
        </authorList>
    </citation>
    <scope>NUCLEOTIDE SEQUENCE [LARGE SCALE GENOMIC DNA]</scope>
</reference>
<sequence length="250" mass="28386">MLAFEMGALLRKRYGEFLGPYYMPDTNLSKSTALLISAGLWPPPEEQAWNETLAWQPVPYTYPSRLEDYEDIKVPNPKWAKHVKRKLMDIARLEFLMMFYNNLLRKLSGGALLQQIITEARTLVSNNKGPRLVVRTGTPVNVAALLSACVAPPPRLPDPGAALLFELHEKLPAPVQQEKNENAKAKSDSHSYGFKIYYWDDDSAEPRLMEVSGCSAFCPLETFNELIKYIVSYNYSKDCELVPTTKKDKH</sequence>
<comment type="caution">
    <text evidence="1">The sequence shown here is derived from an EMBL/GenBank/DDBJ whole genome shotgun (WGS) entry which is preliminary data.</text>
</comment>
<dbReference type="Gene3D" id="3.40.50.1240">
    <property type="entry name" value="Phosphoglycerate mutase-like"/>
    <property type="match status" value="2"/>
</dbReference>
<name>A0A4C1XA17_EUMVA</name>
<proteinExistence type="predicted"/>
<gene>
    <name evidence="1" type="primary">Acp2</name>
    <name evidence="1" type="ORF">EVAR_36527_1</name>
</gene>
<dbReference type="AlphaFoldDB" id="A0A4C1XA17"/>
<dbReference type="OrthoDB" id="258392at2759"/>
<evidence type="ECO:0000313" key="2">
    <source>
        <dbReference type="Proteomes" id="UP000299102"/>
    </source>
</evidence>
<dbReference type="STRING" id="151549.A0A4C1XA17"/>
<dbReference type="SUPFAM" id="SSF53254">
    <property type="entry name" value="Phosphoglycerate mutase-like"/>
    <property type="match status" value="1"/>
</dbReference>
<evidence type="ECO:0000313" key="1">
    <source>
        <dbReference type="EMBL" id="GBP59742.1"/>
    </source>
</evidence>
<dbReference type="InterPro" id="IPR029033">
    <property type="entry name" value="His_PPase_superfam"/>
</dbReference>
<dbReference type="Proteomes" id="UP000299102">
    <property type="component" value="Unassembled WGS sequence"/>
</dbReference>
<accession>A0A4C1XA17</accession>
<dbReference type="EMBL" id="BGZK01000769">
    <property type="protein sequence ID" value="GBP59742.1"/>
    <property type="molecule type" value="Genomic_DNA"/>
</dbReference>
<dbReference type="GO" id="GO:0016791">
    <property type="term" value="F:phosphatase activity"/>
    <property type="evidence" value="ECO:0007669"/>
    <property type="project" value="UniProtKB-ARBA"/>
</dbReference>
<keyword evidence="2" id="KW-1185">Reference proteome</keyword>
<organism evidence="1 2">
    <name type="scientific">Eumeta variegata</name>
    <name type="common">Bagworm moth</name>
    <name type="synonym">Eumeta japonica</name>
    <dbReference type="NCBI Taxonomy" id="151549"/>
    <lineage>
        <taxon>Eukaryota</taxon>
        <taxon>Metazoa</taxon>
        <taxon>Ecdysozoa</taxon>
        <taxon>Arthropoda</taxon>
        <taxon>Hexapoda</taxon>
        <taxon>Insecta</taxon>
        <taxon>Pterygota</taxon>
        <taxon>Neoptera</taxon>
        <taxon>Endopterygota</taxon>
        <taxon>Lepidoptera</taxon>
        <taxon>Glossata</taxon>
        <taxon>Ditrysia</taxon>
        <taxon>Tineoidea</taxon>
        <taxon>Psychidae</taxon>
        <taxon>Oiketicinae</taxon>
        <taxon>Eumeta</taxon>
    </lineage>
</organism>